<protein>
    <submittedName>
        <fullName evidence="2">Uncharacterized protein</fullName>
    </submittedName>
</protein>
<dbReference type="RefSeq" id="WP_126672020.1">
    <property type="nucleotide sequence ID" value="NZ_RYZR01000002.1"/>
</dbReference>
<proteinExistence type="predicted"/>
<feature type="region of interest" description="Disordered" evidence="1">
    <location>
        <begin position="13"/>
        <end position="60"/>
    </location>
</feature>
<sequence length="60" mass="6743">MNIRNATVTVRHRKNALFEQERTASLDYDKQRSGGTPSKKEKSEGADTKPKEKRSNGASH</sequence>
<dbReference type="Proteomes" id="UP000267077">
    <property type="component" value="Unassembled WGS sequence"/>
</dbReference>
<comment type="caution">
    <text evidence="2">The sequence shown here is derived from an EMBL/GenBank/DDBJ whole genome shotgun (WGS) entry which is preliminary data.</text>
</comment>
<evidence type="ECO:0000313" key="2">
    <source>
        <dbReference type="EMBL" id="RUL66523.1"/>
    </source>
</evidence>
<dbReference type="AlphaFoldDB" id="A0A432LYJ3"/>
<dbReference type="OrthoDB" id="9984483at2"/>
<evidence type="ECO:0000256" key="1">
    <source>
        <dbReference type="SAM" id="MobiDB-lite"/>
    </source>
</evidence>
<keyword evidence="3" id="KW-1185">Reference proteome</keyword>
<dbReference type="EMBL" id="RYZR01000002">
    <property type="protein sequence ID" value="RUL66523.1"/>
    <property type="molecule type" value="Genomic_DNA"/>
</dbReference>
<gene>
    <name evidence="2" type="ORF">EKH79_01450</name>
</gene>
<feature type="compositionally biased region" description="Basic and acidic residues" evidence="1">
    <location>
        <begin position="19"/>
        <end position="60"/>
    </location>
</feature>
<name>A0A432LYJ3_9GAMM</name>
<evidence type="ECO:0000313" key="3">
    <source>
        <dbReference type="Proteomes" id="UP000267077"/>
    </source>
</evidence>
<organism evidence="2 3">
    <name type="scientific">Dyella dinghuensis</name>
    <dbReference type="NCBI Taxonomy" id="1920169"/>
    <lineage>
        <taxon>Bacteria</taxon>
        <taxon>Pseudomonadati</taxon>
        <taxon>Pseudomonadota</taxon>
        <taxon>Gammaproteobacteria</taxon>
        <taxon>Lysobacterales</taxon>
        <taxon>Rhodanobacteraceae</taxon>
        <taxon>Dyella</taxon>
    </lineage>
</organism>
<reference evidence="2 3" key="1">
    <citation type="submission" date="2018-12" db="EMBL/GenBank/DDBJ databases">
        <title>Dyella dinghuensis sp. nov. DHOA06 and Dyella choica sp. nov. 4M-K27, isolated from forest soil.</title>
        <authorList>
            <person name="Qiu L.-H."/>
            <person name="Gao Z.-H."/>
        </authorList>
    </citation>
    <scope>NUCLEOTIDE SEQUENCE [LARGE SCALE GENOMIC DNA]</scope>
    <source>
        <strain evidence="2 3">DHOA06</strain>
    </source>
</reference>
<accession>A0A432LYJ3</accession>